<evidence type="ECO:0000313" key="3">
    <source>
        <dbReference type="Proteomes" id="UP000698924"/>
    </source>
</evidence>
<dbReference type="Proteomes" id="UP000698924">
    <property type="component" value="Unassembled WGS sequence"/>
</dbReference>
<name>A0AA40ZR82_9BACT</name>
<evidence type="ECO:0008006" key="4">
    <source>
        <dbReference type="Google" id="ProtNLM"/>
    </source>
</evidence>
<reference evidence="2 3" key="1">
    <citation type="journal article" date="2021" name="Sci. Rep.">
        <title>The distribution of antibiotic resistance genes in chicken gut microbiota commensals.</title>
        <authorList>
            <person name="Juricova H."/>
            <person name="Matiasovicova J."/>
            <person name="Kubasova T."/>
            <person name="Cejkova D."/>
            <person name="Rychlik I."/>
        </authorList>
    </citation>
    <scope>NUCLEOTIDE SEQUENCE [LARGE SCALE GENOMIC DNA]</scope>
    <source>
        <strain evidence="2 3">An421</strain>
    </source>
</reference>
<feature type="chain" id="PRO_5041433925" description="Lipoprotein" evidence="1">
    <location>
        <begin position="22"/>
        <end position="225"/>
    </location>
</feature>
<keyword evidence="3" id="KW-1185">Reference proteome</keyword>
<keyword evidence="1" id="KW-0732">Signal</keyword>
<evidence type="ECO:0000256" key="1">
    <source>
        <dbReference type="SAM" id="SignalP"/>
    </source>
</evidence>
<dbReference type="AlphaFoldDB" id="A0AA40ZR82"/>
<protein>
    <recommendedName>
        <fullName evidence="4">Lipoprotein</fullName>
    </recommendedName>
</protein>
<accession>A0AA40ZR82</accession>
<organism evidence="2 3">
    <name type="scientific">Caecibacteroides pullorum</name>
    <dbReference type="NCBI Taxonomy" id="2725562"/>
    <lineage>
        <taxon>Bacteria</taxon>
        <taxon>Pseudomonadati</taxon>
        <taxon>Bacteroidota</taxon>
        <taxon>Bacteroidia</taxon>
        <taxon>Bacteroidales</taxon>
        <taxon>Bacteroidaceae</taxon>
        <taxon>Caecibacteroides</taxon>
    </lineage>
</organism>
<sequence length="225" mass="25155">MKSFKTLLPICIVLLPLACSDLDTNMFQEQVSIEESDIPQSEEIDLLQAQQIARTHLVLDKNLYVLKMNFEEAANYGISREIFTRLLHEVEEVNDFINDLRTKGEHVILQNPQEVKNNSKRPIKTRSESNTDILASGSLEVRNIQTEIGISAPAGSKKIVFKGSSRCFLTAIQIDCNGSTNTITSGPWIGSCSFQIPISPTLLKVRTFTLCSDGGSVQYFIYNHN</sequence>
<evidence type="ECO:0000313" key="2">
    <source>
        <dbReference type="EMBL" id="MBM6856375.1"/>
    </source>
</evidence>
<gene>
    <name evidence="2" type="ORF">H6D15_01935</name>
</gene>
<feature type="signal peptide" evidence="1">
    <location>
        <begin position="1"/>
        <end position="21"/>
    </location>
</feature>
<dbReference type="EMBL" id="JACJMO010000002">
    <property type="protein sequence ID" value="MBM6856375.1"/>
    <property type="molecule type" value="Genomic_DNA"/>
</dbReference>
<dbReference type="RefSeq" id="WP_204970899.1">
    <property type="nucleotide sequence ID" value="NZ_JAAZTS010000002.1"/>
</dbReference>
<comment type="caution">
    <text evidence="2">The sequence shown here is derived from an EMBL/GenBank/DDBJ whole genome shotgun (WGS) entry which is preliminary data.</text>
</comment>
<proteinExistence type="predicted"/>